<dbReference type="Proteomes" id="UP000239068">
    <property type="component" value="Unassembled WGS sequence"/>
</dbReference>
<accession>A0A2S7WVF1</accession>
<evidence type="ECO:0000313" key="1">
    <source>
        <dbReference type="EMBL" id="PQJ81573.1"/>
    </source>
</evidence>
<protein>
    <submittedName>
        <fullName evidence="1">Uncharacterized protein</fullName>
    </submittedName>
</protein>
<keyword evidence="2" id="KW-1185">Reference proteome</keyword>
<gene>
    <name evidence="1" type="ORF">BTO16_02870</name>
</gene>
<evidence type="ECO:0000313" key="2">
    <source>
        <dbReference type="Proteomes" id="UP000239068"/>
    </source>
</evidence>
<organism evidence="1 2">
    <name type="scientific">Polaribacter glomeratus</name>
    <dbReference type="NCBI Taxonomy" id="102"/>
    <lineage>
        <taxon>Bacteria</taxon>
        <taxon>Pseudomonadati</taxon>
        <taxon>Bacteroidota</taxon>
        <taxon>Flavobacteriia</taxon>
        <taxon>Flavobacteriales</taxon>
        <taxon>Flavobacteriaceae</taxon>
    </lineage>
</organism>
<reference evidence="1 2" key="1">
    <citation type="submission" date="2016-12" db="EMBL/GenBank/DDBJ databases">
        <title>Trade-off between light-utilization and light-protection in marine flavobacteria.</title>
        <authorList>
            <person name="Kumagai Y."/>
            <person name="Yoshizawa S."/>
            <person name="Kogure K."/>
            <person name="Iwasaki W."/>
        </authorList>
    </citation>
    <scope>NUCLEOTIDE SEQUENCE [LARGE SCALE GENOMIC DNA]</scope>
    <source>
        <strain evidence="1 2">ATCC 43844</strain>
    </source>
</reference>
<dbReference type="OrthoDB" id="979487at2"/>
<dbReference type="EMBL" id="MSCM01000001">
    <property type="protein sequence ID" value="PQJ81573.1"/>
    <property type="molecule type" value="Genomic_DNA"/>
</dbReference>
<dbReference type="AlphaFoldDB" id="A0A2S7WVF1"/>
<comment type="caution">
    <text evidence="1">The sequence shown here is derived from an EMBL/GenBank/DDBJ whole genome shotgun (WGS) entry which is preliminary data.</text>
</comment>
<dbReference type="RefSeq" id="WP_105020147.1">
    <property type="nucleotide sequence ID" value="NZ_MSCM01000001.1"/>
</dbReference>
<sequence>MSILYLTEQLNNIENPTRENRKRVSNIVIENRILFKDLVFITFDIDSITSNKAAWILEWICNQHQLNWILPHLDIFQVKFDSKI</sequence>
<proteinExistence type="predicted"/>
<name>A0A2S7WVF1_9FLAO</name>